<evidence type="ECO:0000256" key="3">
    <source>
        <dbReference type="SAM" id="MobiDB-lite"/>
    </source>
</evidence>
<feature type="compositionally biased region" description="Basic and acidic residues" evidence="3">
    <location>
        <begin position="181"/>
        <end position="234"/>
    </location>
</feature>
<dbReference type="CDD" id="cd21188">
    <property type="entry name" value="CH_PLEC-like_rpt1"/>
    <property type="match status" value="1"/>
</dbReference>
<feature type="compositionally biased region" description="Polar residues" evidence="3">
    <location>
        <begin position="648"/>
        <end position="669"/>
    </location>
</feature>
<evidence type="ECO:0000256" key="2">
    <source>
        <dbReference type="ARBA" id="ARBA00023203"/>
    </source>
</evidence>
<evidence type="ECO:0000313" key="5">
    <source>
        <dbReference type="EMBL" id="KAG9509949.1"/>
    </source>
</evidence>
<feature type="compositionally biased region" description="Low complexity" evidence="3">
    <location>
        <begin position="9"/>
        <end position="21"/>
    </location>
</feature>
<feature type="region of interest" description="Disordered" evidence="3">
    <location>
        <begin position="1"/>
        <end position="51"/>
    </location>
</feature>
<dbReference type="InterPro" id="IPR001715">
    <property type="entry name" value="CH_dom"/>
</dbReference>
<dbReference type="PANTHER" id="PTHR11915">
    <property type="entry name" value="SPECTRIN/FILAMIN RELATED CYTOSKELETAL PROTEIN"/>
    <property type="match status" value="1"/>
</dbReference>
<feature type="compositionally biased region" description="Low complexity" evidence="3">
    <location>
        <begin position="368"/>
        <end position="379"/>
    </location>
</feature>
<feature type="region of interest" description="Disordered" evidence="3">
    <location>
        <begin position="583"/>
        <end position="669"/>
    </location>
</feature>
<feature type="compositionally biased region" description="Basic and acidic residues" evidence="3">
    <location>
        <begin position="633"/>
        <end position="646"/>
    </location>
</feature>
<dbReference type="PROSITE" id="PS00019">
    <property type="entry name" value="ACTININ_1"/>
    <property type="match status" value="1"/>
</dbReference>
<dbReference type="Gene3D" id="1.10.418.10">
    <property type="entry name" value="Calponin-like domain"/>
    <property type="match status" value="1"/>
</dbReference>
<reference evidence="5 6" key="1">
    <citation type="submission" date="2020-10" db="EMBL/GenBank/DDBJ databases">
        <authorList>
            <person name="Klimov P.B."/>
            <person name="Dyachkov S.M."/>
            <person name="Chetverikov P.E."/>
        </authorList>
    </citation>
    <scope>NUCLEOTIDE SEQUENCE [LARGE SCALE GENOMIC DNA]</scope>
    <source>
        <strain evidence="5">BMOC 18-1129-001#AD2665</strain>
        <tissue evidence="5">Entire mites</tissue>
    </source>
</reference>
<keyword evidence="6" id="KW-1185">Reference proteome</keyword>
<name>A0ABQ7S945_9ACAR</name>
<dbReference type="Proteomes" id="UP000825002">
    <property type="component" value="Unassembled WGS sequence"/>
</dbReference>
<dbReference type="InterPro" id="IPR036872">
    <property type="entry name" value="CH_dom_sf"/>
</dbReference>
<dbReference type="Pfam" id="PF00307">
    <property type="entry name" value="CH"/>
    <property type="match status" value="1"/>
</dbReference>
<dbReference type="InterPro" id="IPR001589">
    <property type="entry name" value="Actinin_actin-bd_CS"/>
</dbReference>
<organism evidence="5 6">
    <name type="scientific">Fragariocoptes setiger</name>
    <dbReference type="NCBI Taxonomy" id="1670756"/>
    <lineage>
        <taxon>Eukaryota</taxon>
        <taxon>Metazoa</taxon>
        <taxon>Ecdysozoa</taxon>
        <taxon>Arthropoda</taxon>
        <taxon>Chelicerata</taxon>
        <taxon>Arachnida</taxon>
        <taxon>Acari</taxon>
        <taxon>Acariformes</taxon>
        <taxon>Trombidiformes</taxon>
        <taxon>Prostigmata</taxon>
        <taxon>Eupodina</taxon>
        <taxon>Eriophyoidea</taxon>
        <taxon>Phytoptidae</taxon>
        <taxon>Fragariocoptes</taxon>
    </lineage>
</organism>
<comment type="caution">
    <text evidence="5">The sequence shown here is derived from an EMBL/GenBank/DDBJ whole genome shotgun (WGS) entry which is preliminary data.</text>
</comment>
<evidence type="ECO:0000313" key="6">
    <source>
        <dbReference type="Proteomes" id="UP000825002"/>
    </source>
</evidence>
<feature type="domain" description="Calponin-homology (CH)" evidence="4">
    <location>
        <begin position="710"/>
        <end position="813"/>
    </location>
</feature>
<feature type="region of interest" description="Disordered" evidence="3">
    <location>
        <begin position="317"/>
        <end position="379"/>
    </location>
</feature>
<dbReference type="PROSITE" id="PS50021">
    <property type="entry name" value="CH"/>
    <property type="match status" value="1"/>
</dbReference>
<feature type="non-terminal residue" evidence="5">
    <location>
        <position position="1"/>
    </location>
</feature>
<keyword evidence="1" id="KW-0677">Repeat</keyword>
<keyword evidence="2" id="KW-0009">Actin-binding</keyword>
<proteinExistence type="predicted"/>
<feature type="compositionally biased region" description="Acidic residues" evidence="3">
    <location>
        <begin position="317"/>
        <end position="331"/>
    </location>
</feature>
<gene>
    <name evidence="5" type="primary">Macf1</name>
    <name evidence="5" type="ORF">GZH46_01519</name>
</gene>
<evidence type="ECO:0000259" key="4">
    <source>
        <dbReference type="PROSITE" id="PS50021"/>
    </source>
</evidence>
<feature type="compositionally biased region" description="Polar residues" evidence="3">
    <location>
        <begin position="356"/>
        <end position="365"/>
    </location>
</feature>
<feature type="region of interest" description="Disordered" evidence="3">
    <location>
        <begin position="488"/>
        <end position="531"/>
    </location>
</feature>
<feature type="non-terminal residue" evidence="5">
    <location>
        <position position="817"/>
    </location>
</feature>
<feature type="region of interest" description="Disordered" evidence="3">
    <location>
        <begin position="175"/>
        <end position="238"/>
    </location>
</feature>
<feature type="compositionally biased region" description="Polar residues" evidence="3">
    <location>
        <begin position="36"/>
        <end position="47"/>
    </location>
</feature>
<feature type="compositionally biased region" description="Polar residues" evidence="3">
    <location>
        <begin position="593"/>
        <end position="620"/>
    </location>
</feature>
<accession>A0ABQ7S945</accession>
<dbReference type="SMART" id="SM00033">
    <property type="entry name" value="CH"/>
    <property type="match status" value="1"/>
</dbReference>
<feature type="compositionally biased region" description="Low complexity" evidence="3">
    <location>
        <begin position="500"/>
        <end position="518"/>
    </location>
</feature>
<sequence>RESSTIRPQQQQQQQQQNAQQLSLKATNERGYATERSITQVSSSNPTAHHRQQQQWQQQQQKQQQQQQRVSISNRQRGVIVSEPQVHCVEPSTVVAASPLQTGTSSTATTTAAAAVEAANLTTLASKHPQRQTQCSTGDIRHSNIGQTARMRALRKLSLSSHLLRCRLFSNEPRVSSQVDHIVRNRERRGAHDNTNHDNDDEQPHHMTTCDRSHETAKDNHKTRRLLNDDEGNLKSDFSLNSNSDEFLDSTNNNKQSNPTTTTTNLASALRIIGAASTTQNISANSRLNNSGDDDDEHDELSCRRQVLHQQSNDYDYEDACQHDDDDDDDDGSHSATQLARHSTHSHHHNHDLQARKSTAANQEQTRARASQQRHQYQQQYCSSPTLSLDLAISKVGAANSVGNSSDWCQCRFFKRHKFCHKCCQIVGTARSIAGAQATAQTASINLHRRRRSDCSSLRATVSQPHLVCRFVDNSRFTAPQLQAVTADAASSTKRRRHLSGSSATDSRSSSSLAPATTRARHSCSSSSTTEQLIGNKQQLHSLSDSCVATSSMSAASTLLLLSDFRQWYYDLHCVCPIRSKSAVETNDRRHIQSQSAEPSNSLRKKSSTSGTSDIDNTPSHSHEVSTNNNDYDYDKDRDRDRDRVNKASSQESALRSKQLQHQLSKSTTSMDYNQNSFEAWYQSRGKPISLLHLDHADRIVIKIADERDAIQKKTFTKWINKYLAKSGCRINDLFQDIRDGRHLISLLEILSGSMLPRERGRMRVHMLQNVQIALNYIKFRQVKLVNIRPEDIVDGNQKLILGLIWTIILHFQLIMA</sequence>
<protein>
    <submittedName>
        <fullName evidence="5">Microtubule-actin cross-linking factor 1</fullName>
    </submittedName>
</protein>
<dbReference type="EMBL" id="JAIFTH010000278">
    <property type="protein sequence ID" value="KAG9509949.1"/>
    <property type="molecule type" value="Genomic_DNA"/>
</dbReference>
<evidence type="ECO:0000256" key="1">
    <source>
        <dbReference type="ARBA" id="ARBA00022737"/>
    </source>
</evidence>
<dbReference type="PROSITE" id="PS00020">
    <property type="entry name" value="ACTININ_2"/>
    <property type="match status" value="1"/>
</dbReference>
<dbReference type="SUPFAM" id="SSF47576">
    <property type="entry name" value="Calponin-homology domain, CH-domain"/>
    <property type="match status" value="1"/>
</dbReference>